<sequence>MSNLAQNDPFPAPNANQMVPYVNFAENVSFPAQNATQTVPYVHSSRPPDSRASGSGHPNPFYQSQPLQNINNLGVVRLRALGQAIIPGSKWAIEIRYEGHFDNNAKCLTKDYATGGRIPETSPRYVLFCHTGETHRLANSFLGVLTAETIILFVHRSIFSPLPPHVPLLPNEIHFPVEALPFYQELQHFFSTFPSPFIWQIRKPAETDTHHPPMNALFEEGMERARVLKNDGNVAYRSGDALKAADAFHEAGDCVKDLLEQDLQSSEVTIARRFLAVCYANRAVVWLLPGQKMDLKRCVEDALKAEDSDPSYSKSYIRQARGYQGLGEFDKAMDTLARALTREDLKHDTDLAKSLIVLQTDGKGLPQNEEDMEEWKQKVLVGDVASAKRMKEVPVDGAWYVNLAEHSTTTSKPMEL</sequence>
<keyword evidence="3" id="KW-1185">Reference proteome</keyword>
<accession>A0A6A4IBG9</accession>
<dbReference type="Gene3D" id="1.25.40.10">
    <property type="entry name" value="Tetratricopeptide repeat domain"/>
    <property type="match status" value="1"/>
</dbReference>
<dbReference type="EMBL" id="ML769393">
    <property type="protein sequence ID" value="KAE9407909.1"/>
    <property type="molecule type" value="Genomic_DNA"/>
</dbReference>
<reference evidence="2" key="1">
    <citation type="journal article" date="2019" name="Environ. Microbiol.">
        <title>Fungal ecological strategies reflected in gene transcription - a case study of two litter decomposers.</title>
        <authorList>
            <person name="Barbi F."/>
            <person name="Kohler A."/>
            <person name="Barry K."/>
            <person name="Baskaran P."/>
            <person name="Daum C."/>
            <person name="Fauchery L."/>
            <person name="Ihrmark K."/>
            <person name="Kuo A."/>
            <person name="LaButti K."/>
            <person name="Lipzen A."/>
            <person name="Morin E."/>
            <person name="Grigoriev I.V."/>
            <person name="Henrissat B."/>
            <person name="Lindahl B."/>
            <person name="Martin F."/>
        </authorList>
    </citation>
    <scope>NUCLEOTIDE SEQUENCE</scope>
    <source>
        <strain evidence="2">JB14</strain>
    </source>
</reference>
<evidence type="ECO:0000313" key="3">
    <source>
        <dbReference type="Proteomes" id="UP000799118"/>
    </source>
</evidence>
<evidence type="ECO:0000313" key="2">
    <source>
        <dbReference type="EMBL" id="KAE9407909.1"/>
    </source>
</evidence>
<evidence type="ECO:0008006" key="4">
    <source>
        <dbReference type="Google" id="ProtNLM"/>
    </source>
</evidence>
<dbReference type="AlphaFoldDB" id="A0A6A4IBG9"/>
<feature type="region of interest" description="Disordered" evidence="1">
    <location>
        <begin position="40"/>
        <end position="63"/>
    </location>
</feature>
<dbReference type="PANTHER" id="PTHR46512">
    <property type="entry name" value="PEPTIDYLPROLYL ISOMERASE"/>
    <property type="match status" value="1"/>
</dbReference>
<name>A0A6A4IBG9_9AGAR</name>
<dbReference type="Proteomes" id="UP000799118">
    <property type="component" value="Unassembled WGS sequence"/>
</dbReference>
<proteinExistence type="predicted"/>
<protein>
    <recommendedName>
        <fullName evidence="4">TPR-like protein</fullName>
    </recommendedName>
</protein>
<dbReference type="PANTHER" id="PTHR46512:SF9">
    <property type="entry name" value="PEPTIDYLPROLYL ISOMERASE"/>
    <property type="match status" value="1"/>
</dbReference>
<dbReference type="InterPro" id="IPR011990">
    <property type="entry name" value="TPR-like_helical_dom_sf"/>
</dbReference>
<dbReference type="SUPFAM" id="SSF48452">
    <property type="entry name" value="TPR-like"/>
    <property type="match status" value="1"/>
</dbReference>
<evidence type="ECO:0000256" key="1">
    <source>
        <dbReference type="SAM" id="MobiDB-lite"/>
    </source>
</evidence>
<organism evidence="2 3">
    <name type="scientific">Gymnopus androsaceus JB14</name>
    <dbReference type="NCBI Taxonomy" id="1447944"/>
    <lineage>
        <taxon>Eukaryota</taxon>
        <taxon>Fungi</taxon>
        <taxon>Dikarya</taxon>
        <taxon>Basidiomycota</taxon>
        <taxon>Agaricomycotina</taxon>
        <taxon>Agaricomycetes</taxon>
        <taxon>Agaricomycetidae</taxon>
        <taxon>Agaricales</taxon>
        <taxon>Marasmiineae</taxon>
        <taxon>Omphalotaceae</taxon>
        <taxon>Gymnopus</taxon>
    </lineage>
</organism>
<dbReference type="OrthoDB" id="2942533at2759"/>
<dbReference type="InterPro" id="IPR050754">
    <property type="entry name" value="FKBP4/5/8-like"/>
</dbReference>
<gene>
    <name evidence="2" type="ORF">BT96DRAFT_850086</name>
</gene>